<proteinExistence type="predicted"/>
<dbReference type="InterPro" id="IPR025110">
    <property type="entry name" value="AMP-bd_C"/>
</dbReference>
<evidence type="ECO:0000313" key="6">
    <source>
        <dbReference type="Proteomes" id="UP001652700"/>
    </source>
</evidence>
<sequence length="529" mass="58351">MKNRIQSVFRCVNLQMLRRVCATTGRSYTFGEVKKKSKTLSRALRHIFKLKKGDVVAIFSPNKAEYAIAIFGILDAGLTVTTLNPIYTPAEVARQLQDSSAKVIITQTPSIPTVKASLDLLKTTIPIVAIKSTQNESLPSGIIDFDELLNTNLDVPDVDVLPSDLAILPYSSGTTGLPKGVELTHSNIVSNLCQMKHDDYNYQEAPTDSYQDVTAGILPFFHIYGLTMTLFTTINNGVKTIAIEKFTPDLYVSVLKNFPISLIYAAPPLVLFLTSSPLVKSEYFKNLKLLTCGAAPLGFSDEQRFLEKAQNPKTKIVQGYGMTETSPILTYYSKYIPRNEANGGTIGTVVPNTLLKIVAPGDTTGAPLGPNEKGELLAKGPQIMKRYFNRAEETESAFLDGWLKTGDIAYYNQDECLFITDRIKELIKVKGFQVVPAELEEVIRGHPEVEDAAVIGIPHEQYGEVPRAYIVVKKNKNISGDEIKSYVAQQVANYKRLVGGVSVVDAIPRNPSGKILRRQLKLEFAEKGH</sequence>
<comment type="subcellular location">
    <subcellularLocation>
        <location evidence="1">Peroxisome</location>
    </subcellularLocation>
</comment>
<reference evidence="5" key="1">
    <citation type="submission" date="2025-05" db="UniProtKB">
        <authorList>
            <consortium name="EnsemblMetazoa"/>
        </authorList>
    </citation>
    <scope>IDENTIFICATION</scope>
</reference>
<evidence type="ECO:0008006" key="7">
    <source>
        <dbReference type="Google" id="ProtNLM"/>
    </source>
</evidence>
<dbReference type="GeneID" id="114336691"/>
<accession>A0ABM5KUU8</accession>
<dbReference type="PANTHER" id="PTHR24096:SF422">
    <property type="entry name" value="BCDNA.GH02901"/>
    <property type="match status" value="1"/>
</dbReference>
<evidence type="ECO:0000313" key="5">
    <source>
        <dbReference type="EnsemblMetazoa" id="XP_050513964.1"/>
    </source>
</evidence>
<name>A0ABM5KUU8_DIAVI</name>
<dbReference type="PROSITE" id="PS00455">
    <property type="entry name" value="AMP_BINDING"/>
    <property type="match status" value="1"/>
</dbReference>
<protein>
    <recommendedName>
        <fullName evidence="7">4-coumarate--CoA ligase 1-like</fullName>
    </recommendedName>
</protein>
<dbReference type="InterPro" id="IPR000873">
    <property type="entry name" value="AMP-dep_synth/lig_dom"/>
</dbReference>
<evidence type="ECO:0000256" key="2">
    <source>
        <dbReference type="ARBA" id="ARBA00023140"/>
    </source>
</evidence>
<evidence type="ECO:0000259" key="4">
    <source>
        <dbReference type="Pfam" id="PF13193"/>
    </source>
</evidence>
<dbReference type="InterPro" id="IPR020845">
    <property type="entry name" value="AMP-binding_CS"/>
</dbReference>
<dbReference type="Proteomes" id="UP001652700">
    <property type="component" value="Unplaced"/>
</dbReference>
<evidence type="ECO:0000256" key="1">
    <source>
        <dbReference type="ARBA" id="ARBA00004275"/>
    </source>
</evidence>
<dbReference type="InterPro" id="IPR042099">
    <property type="entry name" value="ANL_N_sf"/>
</dbReference>
<dbReference type="EnsemblMetazoa" id="XM_050658007.1">
    <property type="protein sequence ID" value="XP_050513964.1"/>
    <property type="gene ID" value="LOC114336691"/>
</dbReference>
<keyword evidence="2" id="KW-0576">Peroxisome</keyword>
<dbReference type="SUPFAM" id="SSF56801">
    <property type="entry name" value="Acetyl-CoA synthetase-like"/>
    <property type="match status" value="1"/>
</dbReference>
<organism evidence="5 6">
    <name type="scientific">Diabrotica virgifera virgifera</name>
    <name type="common">western corn rootworm</name>
    <dbReference type="NCBI Taxonomy" id="50390"/>
    <lineage>
        <taxon>Eukaryota</taxon>
        <taxon>Metazoa</taxon>
        <taxon>Ecdysozoa</taxon>
        <taxon>Arthropoda</taxon>
        <taxon>Hexapoda</taxon>
        <taxon>Insecta</taxon>
        <taxon>Pterygota</taxon>
        <taxon>Neoptera</taxon>
        <taxon>Endopterygota</taxon>
        <taxon>Coleoptera</taxon>
        <taxon>Polyphaga</taxon>
        <taxon>Cucujiformia</taxon>
        <taxon>Chrysomeloidea</taxon>
        <taxon>Chrysomelidae</taxon>
        <taxon>Galerucinae</taxon>
        <taxon>Diabroticina</taxon>
        <taxon>Diabroticites</taxon>
        <taxon>Diabrotica</taxon>
    </lineage>
</organism>
<feature type="domain" description="AMP-binding enzyme C-terminal" evidence="4">
    <location>
        <begin position="438"/>
        <end position="514"/>
    </location>
</feature>
<dbReference type="RefSeq" id="XP_050513964.1">
    <property type="nucleotide sequence ID" value="XM_050658007.1"/>
</dbReference>
<dbReference type="Gene3D" id="3.40.50.12780">
    <property type="entry name" value="N-terminal domain of ligase-like"/>
    <property type="match status" value="1"/>
</dbReference>
<dbReference type="Gene3D" id="3.30.300.30">
    <property type="match status" value="1"/>
</dbReference>
<dbReference type="InterPro" id="IPR045851">
    <property type="entry name" value="AMP-bd_C_sf"/>
</dbReference>
<evidence type="ECO:0000259" key="3">
    <source>
        <dbReference type="Pfam" id="PF00501"/>
    </source>
</evidence>
<feature type="domain" description="AMP-dependent synthetase/ligase" evidence="3">
    <location>
        <begin position="21"/>
        <end position="388"/>
    </location>
</feature>
<dbReference type="Pfam" id="PF00501">
    <property type="entry name" value="AMP-binding"/>
    <property type="match status" value="1"/>
</dbReference>
<dbReference type="PANTHER" id="PTHR24096">
    <property type="entry name" value="LONG-CHAIN-FATTY-ACID--COA LIGASE"/>
    <property type="match status" value="1"/>
</dbReference>
<dbReference type="Pfam" id="PF13193">
    <property type="entry name" value="AMP-binding_C"/>
    <property type="match status" value="1"/>
</dbReference>
<keyword evidence="6" id="KW-1185">Reference proteome</keyword>